<organism evidence="3 4">
    <name type="scientific">Pseudocohnilembus persalinus</name>
    <name type="common">Ciliate</name>
    <dbReference type="NCBI Taxonomy" id="266149"/>
    <lineage>
        <taxon>Eukaryota</taxon>
        <taxon>Sar</taxon>
        <taxon>Alveolata</taxon>
        <taxon>Ciliophora</taxon>
        <taxon>Intramacronucleata</taxon>
        <taxon>Oligohymenophorea</taxon>
        <taxon>Scuticociliatia</taxon>
        <taxon>Philasterida</taxon>
        <taxon>Pseudocohnilembidae</taxon>
        <taxon>Pseudocohnilembus</taxon>
    </lineage>
</organism>
<gene>
    <name evidence="3" type="ORF">PPERSA_06548</name>
</gene>
<accession>A0A0V0QRH5</accession>
<dbReference type="EMBL" id="LDAU01000110">
    <property type="protein sequence ID" value="KRX04914.1"/>
    <property type="molecule type" value="Genomic_DNA"/>
</dbReference>
<reference evidence="3 4" key="1">
    <citation type="journal article" date="2015" name="Sci. Rep.">
        <title>Genome of the facultative scuticociliatosis pathogen Pseudocohnilembus persalinus provides insight into its virulence through horizontal gene transfer.</title>
        <authorList>
            <person name="Xiong J."/>
            <person name="Wang G."/>
            <person name="Cheng J."/>
            <person name="Tian M."/>
            <person name="Pan X."/>
            <person name="Warren A."/>
            <person name="Jiang C."/>
            <person name="Yuan D."/>
            <person name="Miao W."/>
        </authorList>
    </citation>
    <scope>NUCLEOTIDE SEQUENCE [LARGE SCALE GENOMIC DNA]</scope>
    <source>
        <strain evidence="3">36N120E</strain>
    </source>
</reference>
<evidence type="ECO:0000256" key="1">
    <source>
        <dbReference type="SAM" id="MobiDB-lite"/>
    </source>
</evidence>
<comment type="caution">
    <text evidence="3">The sequence shown here is derived from an EMBL/GenBank/DDBJ whole genome shotgun (WGS) entry which is preliminary data.</text>
</comment>
<sequence>MSQIMKIDDNKYSENLNLHFKLKFRNIDWENFDQVFHLNYTPDSFYAREILYQQLNINNTGILGLQEINQNIDNLFKNQPVLQNFIKDNPQISKIAFQQTKKLEIGNFAKGSNDLYIERQEFRHFLIFFKKTVEFLALYQLIDYQGENRLTYTQFLKNKQIFQNLEIFNNKKINPDLISLLDGNQHYIQSELKKERIKSARQKRGNTVNSSEKQQFLTQSVSRDSSTSQFNVCSEKKENQINKYVGIINQNGIGNKQKQINYENSNKKLTQSNKSLIE</sequence>
<evidence type="ECO:0000313" key="3">
    <source>
        <dbReference type="EMBL" id="KRX04914.1"/>
    </source>
</evidence>
<evidence type="ECO:0000259" key="2">
    <source>
        <dbReference type="Pfam" id="PF22592"/>
    </source>
</evidence>
<feature type="region of interest" description="Disordered" evidence="1">
    <location>
        <begin position="201"/>
        <end position="222"/>
    </location>
</feature>
<dbReference type="AlphaFoldDB" id="A0A0V0QRH5"/>
<protein>
    <recommendedName>
        <fullName evidence="2">Flagellar calcium-binding protein EF-hand domain-containing protein</fullName>
    </recommendedName>
</protein>
<dbReference type="InterPro" id="IPR054322">
    <property type="entry name" value="FCABP_EF-hand"/>
</dbReference>
<dbReference type="Pfam" id="PF22592">
    <property type="entry name" value="FCaBP_EF-hand"/>
    <property type="match status" value="1"/>
</dbReference>
<feature type="compositionally biased region" description="Polar residues" evidence="1">
    <location>
        <begin position="205"/>
        <end position="222"/>
    </location>
</feature>
<feature type="domain" description="Flagellar calcium-binding protein EF-hand" evidence="2">
    <location>
        <begin position="40"/>
        <end position="128"/>
    </location>
</feature>
<proteinExistence type="predicted"/>
<dbReference type="InParanoid" id="A0A0V0QRH5"/>
<name>A0A0V0QRH5_PSEPJ</name>
<dbReference type="Proteomes" id="UP000054937">
    <property type="component" value="Unassembled WGS sequence"/>
</dbReference>
<dbReference type="Gene3D" id="1.10.238.10">
    <property type="entry name" value="EF-hand"/>
    <property type="match status" value="1"/>
</dbReference>
<keyword evidence="4" id="KW-1185">Reference proteome</keyword>
<evidence type="ECO:0000313" key="4">
    <source>
        <dbReference type="Proteomes" id="UP000054937"/>
    </source>
</evidence>